<comment type="cofactor">
    <cofactor evidence="4">
        <name>Fe(2+)</name>
        <dbReference type="ChEBI" id="CHEBI:29033"/>
    </cofactor>
    <text evidence="4">Binds 1 Fe(2+) ion per subunit.</text>
</comment>
<dbReference type="RefSeq" id="WP_208353187.1">
    <property type="nucleotide sequence ID" value="NZ_JAALHA020000002.1"/>
</dbReference>
<keyword evidence="3 4" id="KW-0408">Iron</keyword>
<dbReference type="GO" id="GO:0046872">
    <property type="term" value="F:metal ion binding"/>
    <property type="evidence" value="ECO:0007669"/>
    <property type="project" value="UniProtKB-KW"/>
</dbReference>
<feature type="binding site" evidence="4">
    <location>
        <position position="232"/>
    </location>
    <ligand>
        <name>Fe cation</name>
        <dbReference type="ChEBI" id="CHEBI:24875"/>
        <note>catalytic</note>
    </ligand>
</feature>
<evidence type="ECO:0000256" key="3">
    <source>
        <dbReference type="ARBA" id="ARBA00023004"/>
    </source>
</evidence>
<evidence type="ECO:0000256" key="2">
    <source>
        <dbReference type="ARBA" id="ARBA00022723"/>
    </source>
</evidence>
<dbReference type="InterPro" id="IPR004294">
    <property type="entry name" value="Carotenoid_Oase"/>
</dbReference>
<sequence>MQIKSTTKAWAGAFGYTLGSGDRSQKITRPPKEFLPTQLQILSGQIPEGLRGTLYRNGSARLERGGIYVGHWFDGDGAILAVHFTDGGATGLYRFVQTKGYQEEAAAGKLLYGNYGMTAPGAIWNQWRRPVKNAANTSVLALPDKLLALWEGDKPYALDLQNLETLGQDDLEGLTDGLAYSAHYKQDPQTGEIFNFGITIGVKPTLNIYKSDRTGKIVQKTVHQIEGMPALHDFVFAGQYLVFFIPPVRLNLLPALFGFSTISDAWQWQPNLGTQVLVIDRETLEIVSRGETEPWFQWHFGNGYVDANGSIIADIARYEDFQTNQYLKEVATGQTHTPGKSTFWRSHLDPQTGKVTANEQVLDRYCEFPSVPPQNVGQLSPHTYLSIFRQGTDISQELLNAIARFDHTTDTLTEADLGENRYPSEPIYAPDRQNPNQGWVITVVYDGNSHSSEVWVFESNRLNEEPVCRLGLPSVIPHSFHGTWKPA</sequence>
<reference evidence="6" key="1">
    <citation type="journal article" date="2021" name="Science">
        <title>Hunting the eagle killer: A cyanobacterial neurotoxin causes vacuolar myelinopathy.</title>
        <authorList>
            <person name="Breinlinger S."/>
            <person name="Phillips T.J."/>
            <person name="Haram B.N."/>
            <person name="Mares J."/>
            <person name="Martinez Yerena J.A."/>
            <person name="Hrouzek P."/>
            <person name="Sobotka R."/>
            <person name="Henderson W.M."/>
            <person name="Schmieder P."/>
            <person name="Williams S.M."/>
            <person name="Lauderdale J.D."/>
            <person name="Wilde H.D."/>
            <person name="Gerrin W."/>
            <person name="Kust A."/>
            <person name="Washington J.W."/>
            <person name="Wagner C."/>
            <person name="Geier B."/>
            <person name="Liebeke M."/>
            <person name="Enke H."/>
            <person name="Niedermeyer T.H.J."/>
            <person name="Wilde S.B."/>
        </authorList>
    </citation>
    <scope>NUCLEOTIDE SEQUENCE [LARGE SCALE GENOMIC DNA]</scope>
    <source>
        <strain evidence="6">Thurmond2011</strain>
    </source>
</reference>
<feature type="binding site" evidence="4">
    <location>
        <position position="299"/>
    </location>
    <ligand>
        <name>Fe cation</name>
        <dbReference type="ChEBI" id="CHEBI:24875"/>
        <note>catalytic</note>
    </ligand>
</feature>
<dbReference type="GO" id="GO:0010436">
    <property type="term" value="F:carotenoid dioxygenase activity"/>
    <property type="evidence" value="ECO:0007669"/>
    <property type="project" value="TreeGrafter"/>
</dbReference>
<dbReference type="Proteomes" id="UP000667802">
    <property type="component" value="Unassembled WGS sequence"/>
</dbReference>
<feature type="binding site" evidence="4">
    <location>
        <position position="183"/>
    </location>
    <ligand>
        <name>Fe cation</name>
        <dbReference type="ChEBI" id="CHEBI:24875"/>
        <note>catalytic</note>
    </ligand>
</feature>
<dbReference type="PANTHER" id="PTHR10543:SF139">
    <property type="entry name" value="DIOXYGENASE"/>
    <property type="match status" value="1"/>
</dbReference>
<proteinExistence type="inferred from homology"/>
<keyword evidence="2 4" id="KW-0479">Metal-binding</keyword>
<protein>
    <submittedName>
        <fullName evidence="5">Carotenoid oxygenase family protein</fullName>
    </submittedName>
</protein>
<accession>A0AAP5I7W3</accession>
<keyword evidence="6" id="KW-1185">Reference proteome</keyword>
<evidence type="ECO:0000313" key="6">
    <source>
        <dbReference type="Proteomes" id="UP000667802"/>
    </source>
</evidence>
<dbReference type="GO" id="GO:0016121">
    <property type="term" value="P:carotene catabolic process"/>
    <property type="evidence" value="ECO:0007669"/>
    <property type="project" value="TreeGrafter"/>
</dbReference>
<dbReference type="Pfam" id="PF03055">
    <property type="entry name" value="RPE65"/>
    <property type="match status" value="1"/>
</dbReference>
<gene>
    <name evidence="5" type="ORF">G7B40_005905</name>
</gene>
<evidence type="ECO:0000256" key="1">
    <source>
        <dbReference type="ARBA" id="ARBA00006787"/>
    </source>
</evidence>
<comment type="caution">
    <text evidence="5">The sequence shown here is derived from an EMBL/GenBank/DDBJ whole genome shotgun (WGS) entry which is preliminary data.</text>
</comment>
<name>A0AAP5I7W3_9CYAN</name>
<evidence type="ECO:0000256" key="4">
    <source>
        <dbReference type="PIRSR" id="PIRSR604294-1"/>
    </source>
</evidence>
<comment type="similarity">
    <text evidence="1">Belongs to the carotenoid oxygenase family.</text>
</comment>
<evidence type="ECO:0000313" key="5">
    <source>
        <dbReference type="EMBL" id="MDR9894105.1"/>
    </source>
</evidence>
<organism evidence="5 6">
    <name type="scientific">Aetokthonos hydrillicola Thurmond2011</name>
    <dbReference type="NCBI Taxonomy" id="2712845"/>
    <lineage>
        <taxon>Bacteria</taxon>
        <taxon>Bacillati</taxon>
        <taxon>Cyanobacteriota</taxon>
        <taxon>Cyanophyceae</taxon>
        <taxon>Nostocales</taxon>
        <taxon>Hapalosiphonaceae</taxon>
        <taxon>Aetokthonos</taxon>
    </lineage>
</organism>
<feature type="binding site" evidence="4">
    <location>
        <position position="481"/>
    </location>
    <ligand>
        <name>Fe cation</name>
        <dbReference type="ChEBI" id="CHEBI:24875"/>
        <note>catalytic</note>
    </ligand>
</feature>
<dbReference type="PANTHER" id="PTHR10543">
    <property type="entry name" value="BETA-CAROTENE DIOXYGENASE"/>
    <property type="match status" value="1"/>
</dbReference>
<dbReference type="EMBL" id="JAALHA020000002">
    <property type="protein sequence ID" value="MDR9894105.1"/>
    <property type="molecule type" value="Genomic_DNA"/>
</dbReference>
<dbReference type="AlphaFoldDB" id="A0AAP5I7W3"/>